<evidence type="ECO:0000256" key="5">
    <source>
        <dbReference type="ARBA" id="ARBA00023134"/>
    </source>
</evidence>
<dbReference type="Pfam" id="PF02881">
    <property type="entry name" value="SRP54_N"/>
    <property type="match status" value="1"/>
</dbReference>
<dbReference type="EMBL" id="CP118868">
    <property type="protein sequence ID" value="WEG35364.1"/>
    <property type="molecule type" value="Genomic_DNA"/>
</dbReference>
<dbReference type="SUPFAM" id="SSF52540">
    <property type="entry name" value="P-loop containing nucleoside triphosphate hydrolases"/>
    <property type="match status" value="1"/>
</dbReference>
<evidence type="ECO:0000256" key="2">
    <source>
        <dbReference type="ARBA" id="ARBA00022741"/>
    </source>
</evidence>
<keyword evidence="4 9" id="KW-0694">RNA-binding</keyword>
<dbReference type="SMART" id="SM00382">
    <property type="entry name" value="AAA"/>
    <property type="match status" value="1"/>
</dbReference>
<keyword evidence="2 9" id="KW-0547">Nucleotide-binding</keyword>
<dbReference type="InterPro" id="IPR003593">
    <property type="entry name" value="AAA+_ATPase"/>
</dbReference>
<dbReference type="InterPro" id="IPR027417">
    <property type="entry name" value="P-loop_NTPase"/>
</dbReference>
<feature type="domain" description="Signal recognition particle SRP54 helical bundle" evidence="12">
    <location>
        <begin position="3"/>
        <end position="88"/>
    </location>
</feature>
<dbReference type="InterPro" id="IPR022941">
    <property type="entry name" value="SRP54"/>
</dbReference>
<dbReference type="HAMAP" id="MF_00306">
    <property type="entry name" value="SRP54"/>
    <property type="match status" value="1"/>
</dbReference>
<evidence type="ECO:0000256" key="7">
    <source>
        <dbReference type="ARBA" id="ARBA00023274"/>
    </source>
</evidence>
<dbReference type="InterPro" id="IPR036891">
    <property type="entry name" value="Signal_recog_part_SRP54_M_sf"/>
</dbReference>
<dbReference type="Gene3D" id="1.20.120.140">
    <property type="entry name" value="Signal recognition particle SRP54, nucleotide-binding domain"/>
    <property type="match status" value="1"/>
</dbReference>
<dbReference type="InterPro" id="IPR004125">
    <property type="entry name" value="Signal_recog_particle_SRP54_M"/>
</dbReference>
<keyword evidence="7 9" id="KW-0687">Ribonucleoprotein</keyword>
<dbReference type="PANTHER" id="PTHR11564">
    <property type="entry name" value="SIGNAL RECOGNITION PARTICLE 54K PROTEIN SRP54"/>
    <property type="match status" value="1"/>
</dbReference>
<evidence type="ECO:0000256" key="9">
    <source>
        <dbReference type="HAMAP-Rule" id="MF_00306"/>
    </source>
</evidence>
<dbReference type="NCBIfam" id="TIGR00959">
    <property type="entry name" value="ffh"/>
    <property type="match status" value="1"/>
</dbReference>
<dbReference type="PANTHER" id="PTHR11564:SF5">
    <property type="entry name" value="SIGNAL RECOGNITION PARTICLE SUBUNIT SRP54"/>
    <property type="match status" value="1"/>
</dbReference>
<dbReference type="SMART" id="SM00962">
    <property type="entry name" value="SRP54"/>
    <property type="match status" value="1"/>
</dbReference>
<comment type="similarity">
    <text evidence="1 9">Belongs to the GTP-binding SRP family. SRP54 subfamily.</text>
</comment>
<dbReference type="InterPro" id="IPR013822">
    <property type="entry name" value="Signal_recog_particl_SRP54_hlx"/>
</dbReference>
<comment type="subunit">
    <text evidence="9">Part of the signal recognition particle protein translocation system, which is composed of SRP and FtsY.</text>
</comment>
<evidence type="ECO:0000313" key="13">
    <source>
        <dbReference type="EMBL" id="WEG35364.1"/>
    </source>
</evidence>
<proteinExistence type="inferred from homology"/>
<feature type="binding site" evidence="9">
    <location>
        <begin position="249"/>
        <end position="252"/>
    </location>
    <ligand>
        <name>GTP</name>
        <dbReference type="ChEBI" id="CHEBI:37565"/>
    </ligand>
</feature>
<comment type="subcellular location">
    <subcellularLocation>
        <location evidence="9">Cytoplasm</location>
    </subcellularLocation>
    <text evidence="9">The SRP-RNC complex is targeted to the cytoplasmic membrane.</text>
</comment>
<dbReference type="Pfam" id="PF00448">
    <property type="entry name" value="SRP54"/>
    <property type="match status" value="1"/>
</dbReference>
<dbReference type="RefSeq" id="WP_315571455.1">
    <property type="nucleotide sequence ID" value="NZ_CP118868.1"/>
</dbReference>
<name>A0ABY8C749_9FIRM</name>
<evidence type="ECO:0000256" key="3">
    <source>
        <dbReference type="ARBA" id="ARBA00022801"/>
    </source>
</evidence>
<evidence type="ECO:0000256" key="8">
    <source>
        <dbReference type="ARBA" id="ARBA00048027"/>
    </source>
</evidence>
<evidence type="ECO:0000256" key="1">
    <source>
        <dbReference type="ARBA" id="ARBA00005450"/>
    </source>
</evidence>
<dbReference type="Pfam" id="PF02978">
    <property type="entry name" value="SRP_SPB"/>
    <property type="match status" value="1"/>
</dbReference>
<evidence type="ECO:0000259" key="11">
    <source>
        <dbReference type="SMART" id="SM00962"/>
    </source>
</evidence>
<feature type="domain" description="AAA+ ATPase" evidence="10">
    <location>
        <begin position="101"/>
        <end position="302"/>
    </location>
</feature>
<sequence>MAIFGNLADKLQAITRKFGGKTRLTEQDIDGMMREIRLALLDADVSIQVVKDFIAEVKTKAHGQDVAESLSPGQQVVKIVRDNLVQVLGGSDNKLHYSSSTLTVIMLYGLQGSGKTSTAAKLALYLKKHGKNPLLCSVDTHRPAAALQLEVLAKSIAVPCFIQPEEKSAQAVARAALAKAAYLMSDVLIVDTAGRQVVDTELMAELQDIDKIVKPTERLLVVDAMLGQEAVKVWQAFDEAVGVSGFIMTKLDGDARGGAALSIHKLSGKDIKFITVGEKVDALQEFHPERLAERILGMGDVLSLIDKVTANIDQEKLKTTMSDLTKNQFTLVTMLAQLEQVKSMGSLKDIVGMLPGVNMAKIDDSKLNDRMIDYNIAIIRSMTMKERLNPSILDASRRKRIASGSGRSVTEINLLIKQYEQTAKLMKQFSLPKMAKHKKAKKAGHSLNPFKKFFAPNALVADNKELEAKAKELLRQGSLDSSTNPFNNKPI</sequence>
<dbReference type="InterPro" id="IPR000897">
    <property type="entry name" value="SRP54_GTPase_dom"/>
</dbReference>
<keyword evidence="5 9" id="KW-0342">GTP-binding</keyword>
<keyword evidence="3 9" id="KW-0378">Hydrolase</keyword>
<accession>A0ABY8C749</accession>
<keyword evidence="9" id="KW-0963">Cytoplasm</keyword>
<dbReference type="Gene3D" id="3.40.50.300">
    <property type="entry name" value="P-loop containing nucleotide triphosphate hydrolases"/>
    <property type="match status" value="1"/>
</dbReference>
<organism evidence="13 14">
    <name type="scientific">Amygdalobacter indicium</name>
    <dbReference type="NCBI Taxonomy" id="3029272"/>
    <lineage>
        <taxon>Bacteria</taxon>
        <taxon>Bacillati</taxon>
        <taxon>Bacillota</taxon>
        <taxon>Clostridia</taxon>
        <taxon>Eubacteriales</taxon>
        <taxon>Oscillospiraceae</taxon>
        <taxon>Amygdalobacter</taxon>
    </lineage>
</organism>
<comment type="domain">
    <text evidence="9">Composed of three domains: the N-terminal N domain, which is responsible for interactions with the ribosome, the central G domain, which binds GTP, and the C-terminal M domain, which binds the RNA and the signal sequence of the RNC.</text>
</comment>
<gene>
    <name evidence="9 13" type="primary">ffh</name>
    <name evidence="13" type="ORF">PYS61_05395</name>
</gene>
<evidence type="ECO:0000259" key="10">
    <source>
        <dbReference type="SMART" id="SM00382"/>
    </source>
</evidence>
<dbReference type="Gene3D" id="1.10.260.30">
    <property type="entry name" value="Signal recognition particle, SRP54 subunit, M-domain"/>
    <property type="match status" value="1"/>
</dbReference>
<dbReference type="InterPro" id="IPR042101">
    <property type="entry name" value="SRP54_N_sf"/>
</dbReference>
<feature type="binding site" evidence="9">
    <location>
        <begin position="109"/>
        <end position="116"/>
    </location>
    <ligand>
        <name>GTP</name>
        <dbReference type="ChEBI" id="CHEBI:37565"/>
    </ligand>
</feature>
<evidence type="ECO:0000256" key="6">
    <source>
        <dbReference type="ARBA" id="ARBA00023135"/>
    </source>
</evidence>
<feature type="binding site" evidence="9">
    <location>
        <begin position="191"/>
        <end position="195"/>
    </location>
    <ligand>
        <name>GTP</name>
        <dbReference type="ChEBI" id="CHEBI:37565"/>
    </ligand>
</feature>
<dbReference type="Proteomes" id="UP001220478">
    <property type="component" value="Chromosome"/>
</dbReference>
<evidence type="ECO:0000313" key="14">
    <source>
        <dbReference type="Proteomes" id="UP001220478"/>
    </source>
</evidence>
<dbReference type="SMART" id="SM00963">
    <property type="entry name" value="SRP54_N"/>
    <property type="match status" value="1"/>
</dbReference>
<feature type="domain" description="SRP54-type proteins GTP-binding" evidence="11">
    <location>
        <begin position="102"/>
        <end position="297"/>
    </location>
</feature>
<evidence type="ECO:0000259" key="12">
    <source>
        <dbReference type="SMART" id="SM00963"/>
    </source>
</evidence>
<dbReference type="SUPFAM" id="SSF47446">
    <property type="entry name" value="Signal peptide-binding domain"/>
    <property type="match status" value="1"/>
</dbReference>
<reference evidence="13 14" key="1">
    <citation type="submission" date="2023-02" db="EMBL/GenBank/DDBJ databases">
        <title>Novel Oscillospiraceae bacterial genomes.</title>
        <authorList>
            <person name="Srinivasan S."/>
            <person name="Austin M.N."/>
            <person name="Fiedler T.L."/>
            <person name="Strenk S.M."/>
            <person name="Agnew K.J."/>
            <person name="Nagana Gowda G.A."/>
            <person name="Raftery D."/>
            <person name="Beamer M.A."/>
            <person name="Achilles S.L."/>
            <person name="Wiesenfeld H.C."/>
            <person name="Fredricks D.N."/>
            <person name="Hillier S.L."/>
        </authorList>
    </citation>
    <scope>NUCLEOTIDE SEQUENCE [LARGE SCALE GENOMIC DNA]</scope>
    <source>
        <strain evidence="13 14">CHIC02 1186E3-8</strain>
    </source>
</reference>
<evidence type="ECO:0000256" key="4">
    <source>
        <dbReference type="ARBA" id="ARBA00022884"/>
    </source>
</evidence>
<comment type="function">
    <text evidence="9">Involved in targeting and insertion of nascent membrane proteins into the cytoplasmic membrane. Binds to the hydrophobic signal sequence of the ribosome-nascent chain (RNC) as it emerges from the ribosomes. The SRP-RNC complex is then targeted to the cytoplasmic membrane where it interacts with the SRP receptor FtsY.</text>
</comment>
<keyword evidence="14" id="KW-1185">Reference proteome</keyword>
<keyword evidence="6 9" id="KW-0733">Signal recognition particle</keyword>
<comment type="catalytic activity">
    <reaction evidence="8 9">
        <text>GTP + H2O = GDP + phosphate + H(+)</text>
        <dbReference type="Rhea" id="RHEA:19669"/>
        <dbReference type="ChEBI" id="CHEBI:15377"/>
        <dbReference type="ChEBI" id="CHEBI:15378"/>
        <dbReference type="ChEBI" id="CHEBI:37565"/>
        <dbReference type="ChEBI" id="CHEBI:43474"/>
        <dbReference type="ChEBI" id="CHEBI:58189"/>
        <dbReference type="EC" id="3.6.5.4"/>
    </reaction>
</comment>
<dbReference type="EC" id="3.6.5.4" evidence="9"/>
<protein>
    <recommendedName>
        <fullName evidence="9">Signal recognition particle protein</fullName>
        <ecNumber evidence="9">3.6.5.4</ecNumber>
    </recommendedName>
    <alternativeName>
        <fullName evidence="9">Fifty-four homolog</fullName>
    </alternativeName>
</protein>
<dbReference type="InterPro" id="IPR004780">
    <property type="entry name" value="SRP"/>
</dbReference>